<evidence type="ECO:0008006" key="3">
    <source>
        <dbReference type="Google" id="ProtNLM"/>
    </source>
</evidence>
<sequence length="189" mass="21550">MGIFLDENFKESVRGKYCLLDNDFLGALFNDNSLFLAMKDLLNDYPFVYDNLTSFEFLRDIYVPSQIVLREKFLSKDLLFPLSDHQEIYTKTQTNALILSKIYAQNNSKLNQKGSASFTDIFLASRLMSLGSKYLLITGNKKDFPNYIFDTKGIITNEEASGALRSYSLLSFDPDKFDKCFKELGGVGN</sequence>
<dbReference type="EMBL" id="LCJW01000024">
    <property type="protein sequence ID" value="KKT85706.1"/>
    <property type="molecule type" value="Genomic_DNA"/>
</dbReference>
<name>A0A0G1KPY4_9BACT</name>
<reference evidence="1 2" key="1">
    <citation type="journal article" date="2015" name="Nature">
        <title>rRNA introns, odd ribosomes, and small enigmatic genomes across a large radiation of phyla.</title>
        <authorList>
            <person name="Brown C.T."/>
            <person name="Hug L.A."/>
            <person name="Thomas B.C."/>
            <person name="Sharon I."/>
            <person name="Castelle C.J."/>
            <person name="Singh A."/>
            <person name="Wilkins M.J."/>
            <person name="Williams K.H."/>
            <person name="Banfield J.F."/>
        </authorList>
    </citation>
    <scope>NUCLEOTIDE SEQUENCE [LARGE SCALE GENOMIC DNA]</scope>
</reference>
<gene>
    <name evidence="1" type="ORF">UW84_C0024G0029</name>
</gene>
<dbReference type="Proteomes" id="UP000034797">
    <property type="component" value="Unassembled WGS sequence"/>
</dbReference>
<protein>
    <recommendedName>
        <fullName evidence="3">PIN domain-containing protein</fullName>
    </recommendedName>
</protein>
<accession>A0A0G1KPY4</accession>
<dbReference type="AlphaFoldDB" id="A0A0G1KPY4"/>
<evidence type="ECO:0000313" key="2">
    <source>
        <dbReference type="Proteomes" id="UP000034797"/>
    </source>
</evidence>
<proteinExistence type="predicted"/>
<organism evidence="1 2">
    <name type="scientific">Candidatus Collierbacteria bacterium GW2011_GWA2_44_99</name>
    <dbReference type="NCBI Taxonomy" id="1618380"/>
    <lineage>
        <taxon>Bacteria</taxon>
        <taxon>Candidatus Collieribacteriota</taxon>
    </lineage>
</organism>
<evidence type="ECO:0000313" key="1">
    <source>
        <dbReference type="EMBL" id="KKT85706.1"/>
    </source>
</evidence>
<comment type="caution">
    <text evidence="1">The sequence shown here is derived from an EMBL/GenBank/DDBJ whole genome shotgun (WGS) entry which is preliminary data.</text>
</comment>